<sequence length="175" mass="18469">MRARARTKPPFLSSLNGSPRCLIWIAPRPVTACRVQGATEAASLCTTHSLLAVRVRPSSALLSCPSGLMSGGQKSTSCPVSSANDAPPSVFISSRLPPSEGGLGPDRRTWPTIIADFRSGPSGEHRGLDKLDSGGSLQRLAQRGYHSTTERGLYPGRAGRGGAPGRLKRRQTPGR</sequence>
<name>A0A5C5FT24_9BASI</name>
<evidence type="ECO:0000313" key="2">
    <source>
        <dbReference type="EMBL" id="TNY19376.1"/>
    </source>
</evidence>
<feature type="compositionally biased region" description="Basic and acidic residues" evidence="1">
    <location>
        <begin position="123"/>
        <end position="132"/>
    </location>
</feature>
<evidence type="ECO:0000256" key="1">
    <source>
        <dbReference type="SAM" id="MobiDB-lite"/>
    </source>
</evidence>
<dbReference type="AlphaFoldDB" id="A0A5C5FT24"/>
<feature type="compositionally biased region" description="Basic residues" evidence="1">
    <location>
        <begin position="166"/>
        <end position="175"/>
    </location>
</feature>
<feature type="region of interest" description="Disordered" evidence="1">
    <location>
        <begin position="68"/>
        <end position="175"/>
    </location>
</feature>
<organism evidence="2 3">
    <name type="scientific">Rhodotorula diobovata</name>
    <dbReference type="NCBI Taxonomy" id="5288"/>
    <lineage>
        <taxon>Eukaryota</taxon>
        <taxon>Fungi</taxon>
        <taxon>Dikarya</taxon>
        <taxon>Basidiomycota</taxon>
        <taxon>Pucciniomycotina</taxon>
        <taxon>Microbotryomycetes</taxon>
        <taxon>Sporidiobolales</taxon>
        <taxon>Sporidiobolaceae</taxon>
        <taxon>Rhodotorula</taxon>
    </lineage>
</organism>
<accession>A0A5C5FT24</accession>
<gene>
    <name evidence="2" type="ORF">DMC30DRAFT_307815</name>
</gene>
<comment type="caution">
    <text evidence="2">The sequence shown here is derived from an EMBL/GenBank/DDBJ whole genome shotgun (WGS) entry which is preliminary data.</text>
</comment>
<protein>
    <submittedName>
        <fullName evidence="2">Uncharacterized protein</fullName>
    </submittedName>
</protein>
<dbReference type="Proteomes" id="UP000311382">
    <property type="component" value="Unassembled WGS sequence"/>
</dbReference>
<feature type="compositionally biased region" description="Polar residues" evidence="1">
    <location>
        <begin position="72"/>
        <end position="84"/>
    </location>
</feature>
<keyword evidence="3" id="KW-1185">Reference proteome</keyword>
<dbReference type="EMBL" id="SOZI01000098">
    <property type="protein sequence ID" value="TNY19376.1"/>
    <property type="molecule type" value="Genomic_DNA"/>
</dbReference>
<evidence type="ECO:0000313" key="3">
    <source>
        <dbReference type="Proteomes" id="UP000311382"/>
    </source>
</evidence>
<reference evidence="2 3" key="1">
    <citation type="submission" date="2019-03" db="EMBL/GenBank/DDBJ databases">
        <title>Rhodosporidium diobovatum UCD-FST 08-225 genome sequencing, assembly, and annotation.</title>
        <authorList>
            <person name="Fakankun I.U."/>
            <person name="Fristensky B."/>
            <person name="Levin D.B."/>
        </authorList>
    </citation>
    <scope>NUCLEOTIDE SEQUENCE [LARGE SCALE GENOMIC DNA]</scope>
    <source>
        <strain evidence="2 3">UCD-FST 08-225</strain>
    </source>
</reference>
<proteinExistence type="predicted"/>